<evidence type="ECO:0000313" key="1">
    <source>
        <dbReference type="EMBL" id="KDQ08464.1"/>
    </source>
</evidence>
<proteinExistence type="predicted"/>
<dbReference type="STRING" id="930990.A0A067LYY6"/>
<dbReference type="EMBL" id="KL198090">
    <property type="protein sequence ID" value="KDQ08464.1"/>
    <property type="molecule type" value="Genomic_DNA"/>
</dbReference>
<dbReference type="AlphaFoldDB" id="A0A067LYY6"/>
<dbReference type="HOGENOM" id="CLU_036316_2_0_1"/>
<accession>A0A067LYY6</accession>
<gene>
    <name evidence="1" type="ORF">BOTBODRAFT_37904</name>
</gene>
<dbReference type="OrthoDB" id="2788229at2759"/>
<dbReference type="InterPro" id="IPR032675">
    <property type="entry name" value="LRR_dom_sf"/>
</dbReference>
<dbReference type="InParanoid" id="A0A067LYY6"/>
<dbReference type="Gene3D" id="3.80.10.10">
    <property type="entry name" value="Ribonuclease Inhibitor"/>
    <property type="match status" value="1"/>
</dbReference>
<reference evidence="2" key="1">
    <citation type="journal article" date="2014" name="Proc. Natl. Acad. Sci. U.S.A.">
        <title>Extensive sampling of basidiomycete genomes demonstrates inadequacy of the white-rot/brown-rot paradigm for wood decay fungi.</title>
        <authorList>
            <person name="Riley R."/>
            <person name="Salamov A.A."/>
            <person name="Brown D.W."/>
            <person name="Nagy L.G."/>
            <person name="Floudas D."/>
            <person name="Held B.W."/>
            <person name="Levasseur A."/>
            <person name="Lombard V."/>
            <person name="Morin E."/>
            <person name="Otillar R."/>
            <person name="Lindquist E.A."/>
            <person name="Sun H."/>
            <person name="LaButti K.M."/>
            <person name="Schmutz J."/>
            <person name="Jabbour D."/>
            <person name="Luo H."/>
            <person name="Baker S.E."/>
            <person name="Pisabarro A.G."/>
            <person name="Walton J.D."/>
            <person name="Blanchette R.A."/>
            <person name="Henrissat B."/>
            <person name="Martin F."/>
            <person name="Cullen D."/>
            <person name="Hibbett D.S."/>
            <person name="Grigoriev I.V."/>
        </authorList>
    </citation>
    <scope>NUCLEOTIDE SEQUENCE [LARGE SCALE GENOMIC DNA]</scope>
    <source>
        <strain evidence="2">FD-172 SS1</strain>
    </source>
</reference>
<dbReference type="SUPFAM" id="SSF52047">
    <property type="entry name" value="RNI-like"/>
    <property type="match status" value="1"/>
</dbReference>
<dbReference type="Proteomes" id="UP000027195">
    <property type="component" value="Unassembled WGS sequence"/>
</dbReference>
<protein>
    <recommendedName>
        <fullName evidence="3">F-box domain-containing protein</fullName>
    </recommendedName>
</protein>
<organism evidence="1 2">
    <name type="scientific">Botryobasidium botryosum (strain FD-172 SS1)</name>
    <dbReference type="NCBI Taxonomy" id="930990"/>
    <lineage>
        <taxon>Eukaryota</taxon>
        <taxon>Fungi</taxon>
        <taxon>Dikarya</taxon>
        <taxon>Basidiomycota</taxon>
        <taxon>Agaricomycotina</taxon>
        <taxon>Agaricomycetes</taxon>
        <taxon>Cantharellales</taxon>
        <taxon>Botryobasidiaceae</taxon>
        <taxon>Botryobasidium</taxon>
    </lineage>
</organism>
<keyword evidence="2" id="KW-1185">Reference proteome</keyword>
<name>A0A067LYY6_BOTB1</name>
<sequence>MSSYKLPSELISMIIDYLHDDAPTLKTCALVSRDWVAPSRFHLLHSIHLCQNGVDEFLSLCDSPLSTIQRANTHLFQVSTLLYVFGMPEDQQFYHSPALDRLLTWRSSDGQRALATVLSRLRILALDWIGWWTLSQSAKENLAEFEFLRELRTWNVEFESWVQFSALLGSFPKLEVLTVSGGHFRRREGASNVEDPSVAMTLPPRLHTISMENLDDRGIAVIDALLPCHSLRIFHFHVIQFSDFGFACGAAIGKLLASAGPSLEVFSAQVQAAGSLIGGINMNARFQLVDFTKNTRLQRISLDIEEDELVLPFLQRLTNTTIHSEPFVPTLQSLEIKYLPRLSINWETLDVLLQHPYFSALSELKYTVVAFFGETDVVGQPGYLVEKVNEGSDAHKTMLKKVEEFGARLPLCRARGILRPEECYHWLERFSPDDDSDRGTNDNAGGTPFAW</sequence>
<evidence type="ECO:0008006" key="3">
    <source>
        <dbReference type="Google" id="ProtNLM"/>
    </source>
</evidence>
<evidence type="ECO:0000313" key="2">
    <source>
        <dbReference type="Proteomes" id="UP000027195"/>
    </source>
</evidence>